<protein>
    <submittedName>
        <fullName evidence="5">Putative tubulin-tyrosine ligase</fullName>
    </submittedName>
</protein>
<dbReference type="GO" id="GO:0005524">
    <property type="term" value="F:ATP binding"/>
    <property type="evidence" value="ECO:0007669"/>
    <property type="project" value="UniProtKB-KW"/>
</dbReference>
<dbReference type="PROSITE" id="PS51221">
    <property type="entry name" value="TTL"/>
    <property type="match status" value="1"/>
</dbReference>
<dbReference type="PANTHER" id="PTHR12241">
    <property type="entry name" value="TUBULIN POLYGLUTAMYLASE"/>
    <property type="match status" value="1"/>
</dbReference>
<evidence type="ECO:0000313" key="6">
    <source>
        <dbReference type="Proteomes" id="UP000054558"/>
    </source>
</evidence>
<dbReference type="Proteomes" id="UP000054558">
    <property type="component" value="Unassembled WGS sequence"/>
</dbReference>
<dbReference type="Gene3D" id="3.30.470.20">
    <property type="entry name" value="ATP-grasp fold, B domain"/>
    <property type="match status" value="1"/>
</dbReference>
<dbReference type="GO" id="GO:0070740">
    <property type="term" value="F:tubulin-glutamic acid ligase activity"/>
    <property type="evidence" value="ECO:0000318"/>
    <property type="project" value="GO_Central"/>
</dbReference>
<keyword evidence="1 5" id="KW-0436">Ligase</keyword>
<dbReference type="OrthoDB" id="202825at2759"/>
<organism evidence="5 6">
    <name type="scientific">Klebsormidium nitens</name>
    <name type="common">Green alga</name>
    <name type="synonym">Ulothrix nitens</name>
    <dbReference type="NCBI Taxonomy" id="105231"/>
    <lineage>
        <taxon>Eukaryota</taxon>
        <taxon>Viridiplantae</taxon>
        <taxon>Streptophyta</taxon>
        <taxon>Klebsormidiophyceae</taxon>
        <taxon>Klebsormidiales</taxon>
        <taxon>Klebsormidiaceae</taxon>
        <taxon>Klebsormidium</taxon>
    </lineage>
</organism>
<feature type="region of interest" description="Disordered" evidence="4">
    <location>
        <begin position="456"/>
        <end position="504"/>
    </location>
</feature>
<feature type="region of interest" description="Disordered" evidence="4">
    <location>
        <begin position="793"/>
        <end position="819"/>
    </location>
</feature>
<accession>A0A1Y1IDB1</accession>
<dbReference type="GO" id="GO:0015631">
    <property type="term" value="F:tubulin binding"/>
    <property type="evidence" value="ECO:0000318"/>
    <property type="project" value="GO_Central"/>
</dbReference>
<keyword evidence="6" id="KW-1185">Reference proteome</keyword>
<name>A0A1Y1IDB1_KLENI</name>
<keyword evidence="2" id="KW-0547">Nucleotide-binding</keyword>
<dbReference type="InterPro" id="IPR004344">
    <property type="entry name" value="TTL/TTLL_fam"/>
</dbReference>
<feature type="compositionally biased region" description="Low complexity" evidence="4">
    <location>
        <begin position="736"/>
        <end position="745"/>
    </location>
</feature>
<feature type="compositionally biased region" description="Basic and acidic residues" evidence="4">
    <location>
        <begin position="459"/>
        <end position="470"/>
    </location>
</feature>
<dbReference type="GO" id="GO:0000226">
    <property type="term" value="P:microtubule cytoskeleton organization"/>
    <property type="evidence" value="ECO:0000318"/>
    <property type="project" value="GO_Central"/>
</dbReference>
<dbReference type="GO" id="GO:0036064">
    <property type="term" value="C:ciliary basal body"/>
    <property type="evidence" value="ECO:0000318"/>
    <property type="project" value="GO_Central"/>
</dbReference>
<gene>
    <name evidence="5" type="ORF">KFL_004730020</name>
</gene>
<evidence type="ECO:0000313" key="5">
    <source>
        <dbReference type="EMBL" id="GAQ88954.1"/>
    </source>
</evidence>
<feature type="region of interest" description="Disordered" evidence="4">
    <location>
        <begin position="393"/>
        <end position="443"/>
    </location>
</feature>
<reference evidence="5 6" key="1">
    <citation type="journal article" date="2014" name="Nat. Commun.">
        <title>Klebsormidium flaccidum genome reveals primary factors for plant terrestrial adaptation.</title>
        <authorList>
            <person name="Hori K."/>
            <person name="Maruyama F."/>
            <person name="Fujisawa T."/>
            <person name="Togashi T."/>
            <person name="Yamamoto N."/>
            <person name="Seo M."/>
            <person name="Sato S."/>
            <person name="Yamada T."/>
            <person name="Mori H."/>
            <person name="Tajima N."/>
            <person name="Moriyama T."/>
            <person name="Ikeuchi M."/>
            <person name="Watanabe M."/>
            <person name="Wada H."/>
            <person name="Kobayashi K."/>
            <person name="Saito M."/>
            <person name="Masuda T."/>
            <person name="Sasaki-Sekimoto Y."/>
            <person name="Mashiguchi K."/>
            <person name="Awai K."/>
            <person name="Shimojima M."/>
            <person name="Masuda S."/>
            <person name="Iwai M."/>
            <person name="Nobusawa T."/>
            <person name="Narise T."/>
            <person name="Kondo S."/>
            <person name="Saito H."/>
            <person name="Sato R."/>
            <person name="Murakawa M."/>
            <person name="Ihara Y."/>
            <person name="Oshima-Yamada Y."/>
            <person name="Ohtaka K."/>
            <person name="Satoh M."/>
            <person name="Sonobe K."/>
            <person name="Ishii M."/>
            <person name="Ohtani R."/>
            <person name="Kanamori-Sato M."/>
            <person name="Honoki R."/>
            <person name="Miyazaki D."/>
            <person name="Mochizuki H."/>
            <person name="Umetsu J."/>
            <person name="Higashi K."/>
            <person name="Shibata D."/>
            <person name="Kamiya Y."/>
            <person name="Sato N."/>
            <person name="Nakamura Y."/>
            <person name="Tabata S."/>
            <person name="Ida S."/>
            <person name="Kurokawa K."/>
            <person name="Ohta H."/>
        </authorList>
    </citation>
    <scope>NUCLEOTIDE SEQUENCE [LARGE SCALE GENOMIC DNA]</scope>
    <source>
        <strain evidence="5 6">NIES-2285</strain>
    </source>
</reference>
<dbReference type="AlphaFoldDB" id="A0A1Y1IDB1"/>
<evidence type="ECO:0000256" key="1">
    <source>
        <dbReference type="ARBA" id="ARBA00022598"/>
    </source>
</evidence>
<dbReference type="Pfam" id="PF03133">
    <property type="entry name" value="TTL"/>
    <property type="match status" value="1"/>
</dbReference>
<feature type="region of interest" description="Disordered" evidence="4">
    <location>
        <begin position="713"/>
        <end position="757"/>
    </location>
</feature>
<proteinExistence type="predicted"/>
<dbReference type="PANTHER" id="PTHR12241:SF147">
    <property type="entry name" value="TUBULIN POLYGLUTAMYLASE TTLL7"/>
    <property type="match status" value="1"/>
</dbReference>
<evidence type="ECO:0000256" key="3">
    <source>
        <dbReference type="ARBA" id="ARBA00022840"/>
    </source>
</evidence>
<keyword evidence="3" id="KW-0067">ATP-binding</keyword>
<dbReference type="SUPFAM" id="SSF56059">
    <property type="entry name" value="Glutathione synthetase ATP-binding domain-like"/>
    <property type="match status" value="1"/>
</dbReference>
<feature type="compositionally biased region" description="Basic and acidic residues" evidence="4">
    <location>
        <begin position="713"/>
        <end position="735"/>
    </location>
</feature>
<sequence length="868" mass="96244">MAGESRFPPKDARKRVSSGKKIKKKTLKPALNLSNCKYEVVRRVQRTLGWKEVGDEDEWHVYWTDTSIGADRLLRLEPYQKINHFFGMLEVCRKKALSRNFAAMKKLAPNEYNFMPKSFVLPIELPEFLTQFTKKSVKTFILKPDTGCQGRGIALVQNEAGVYEALRNLPTEALVAQKYLSKPMLVNDFKFDLRIYVLVLSCDPLRVFLYKEGLARFCTEKYVAPQRSNLAQACMHLTNYAVNKRNDKFAFNKDAAAADEGSKWSLTAMLVALRKKGHDVDKLWEQIADVTCKTLISIQPLLAHNYRTCIPDGRDPFSCFELLGLDVILDHKCKPWLLEVNHSPSFTTDTPLDLRIKESLILETLNLVNLDHRQIQKYQEGEKSGALSRLYSRRRSSAKENQPAATGPKDPGGRGGGRNPLESAKERNAGGNGLPSGSESGLKSVKQGVERFNQICESSSKESNRVDRSSVSEVGATEEHSVSVEESSGTGEAEPEAAKSVSGGFVEKMGLGSVSDVEAEPSADGAATRRKELEALLESRRAFEDKTMVLYERILPSSDPAMAAKYERLQQAAQAVFQEHQEIKVRKRIAQVSEERRQQEQEELERASKPVRKTVEQLKKLLKPRGIVRKPDPRLDRPVFRFSAIDVGAPPESVAADTDGSHVALKDWLEAQGPATAAAERFARRSDVSNTVSPREAEVSSWMALFSKKVVREQRPEWRAERGPEGRPESRESERSASSSVVSRPGKPGRLSLPALRHVPEGEVSSCKLSDACQPSLSQLLAAAAASARVHRKSEGATSQLEWAPQGRRRSSRKVTGANHRVHPTVGVESGEEVVGVANKVALIAKGLKLGAPLAASNVRRHSLSLSN</sequence>
<feature type="region of interest" description="Disordered" evidence="4">
    <location>
        <begin position="675"/>
        <end position="694"/>
    </location>
</feature>
<dbReference type="EMBL" id="DF237422">
    <property type="protein sequence ID" value="GAQ88954.1"/>
    <property type="molecule type" value="Genomic_DNA"/>
</dbReference>
<evidence type="ECO:0000256" key="4">
    <source>
        <dbReference type="SAM" id="MobiDB-lite"/>
    </source>
</evidence>
<dbReference type="STRING" id="105231.A0A1Y1IDB1"/>
<evidence type="ECO:0000256" key="2">
    <source>
        <dbReference type="ARBA" id="ARBA00022741"/>
    </source>
</evidence>